<comment type="subcellular location">
    <subcellularLocation>
        <location evidence="1">Cell membrane</location>
        <topology evidence="1">Multi-pass membrane protein</topology>
    </subcellularLocation>
</comment>
<dbReference type="OrthoDB" id="4474610at2"/>
<dbReference type="PROSITE" id="PS50850">
    <property type="entry name" value="MFS"/>
    <property type="match status" value="1"/>
</dbReference>
<feature type="transmembrane region" description="Helical" evidence="5">
    <location>
        <begin position="240"/>
        <end position="261"/>
    </location>
</feature>
<feature type="transmembrane region" description="Helical" evidence="5">
    <location>
        <begin position="94"/>
        <end position="112"/>
    </location>
</feature>
<keyword evidence="4 5" id="KW-0472">Membrane</keyword>
<keyword evidence="8" id="KW-1185">Reference proteome</keyword>
<sequence>MAETPRTEPPTAGTTPAGAAGLRRGAWTATFLAFAFMLLNFADKAALGFAGSALMRDLGITPAEFGVLQSSFFWLFAVGALVVGALSTRISVRVLLPTLMGIWILTMVPLLFPVGFGLLLVCRVVLGFAEGPAYALATHVVHSWFPPEKRALPAGVISAGSSVGPLIAAPVLTLVIATWDWHAAFLVLIVAGLVWLVTWFLLSRPSPEEAATRAPGTDGTRRGHTGTDWRLLVRQLRTPTILGVALLAFVGYWTTTLRVSWLPLYLEQGLGYDALAAGRLVTAPYAVAAVAAVGAGYLSNRMIARGVSRRWARGGLSVAFVVAGGVSMYLFTAVPPGAVQVVMVALAFSLNSAAYGVALTIVSDLVPPGHRGAVLGCLVAFYSMAGVIAPLVLGFSIGDGADVSTGYGHGFAISAVVIVVGSLLSLVLINPERDLGRLDEHGHGEVAPAWSGR</sequence>
<feature type="transmembrane region" description="Helical" evidence="5">
    <location>
        <begin position="31"/>
        <end position="55"/>
    </location>
</feature>
<evidence type="ECO:0000256" key="4">
    <source>
        <dbReference type="ARBA" id="ARBA00023136"/>
    </source>
</evidence>
<dbReference type="InterPro" id="IPR020846">
    <property type="entry name" value="MFS_dom"/>
</dbReference>
<feature type="transmembrane region" description="Helical" evidence="5">
    <location>
        <begin position="183"/>
        <end position="202"/>
    </location>
</feature>
<feature type="domain" description="Major facilitator superfamily (MFS) profile" evidence="6">
    <location>
        <begin position="29"/>
        <end position="433"/>
    </location>
</feature>
<dbReference type="Gene3D" id="1.20.1250.20">
    <property type="entry name" value="MFS general substrate transporter like domains"/>
    <property type="match status" value="2"/>
</dbReference>
<feature type="transmembrane region" description="Helical" evidence="5">
    <location>
        <begin position="152"/>
        <end position="177"/>
    </location>
</feature>
<comment type="caution">
    <text evidence="7">The sequence shown here is derived from an EMBL/GenBank/DDBJ whole genome shotgun (WGS) entry which is preliminary data.</text>
</comment>
<feature type="transmembrane region" description="Helical" evidence="5">
    <location>
        <begin position="311"/>
        <end position="331"/>
    </location>
</feature>
<dbReference type="Proteomes" id="UP000319818">
    <property type="component" value="Unassembled WGS sequence"/>
</dbReference>
<dbReference type="EMBL" id="VFPH01000002">
    <property type="protein sequence ID" value="TQM36780.1"/>
    <property type="molecule type" value="Genomic_DNA"/>
</dbReference>
<reference evidence="7 8" key="1">
    <citation type="submission" date="2019-06" db="EMBL/GenBank/DDBJ databases">
        <title>Sequencing the genomes of 1000 actinobacteria strains.</title>
        <authorList>
            <person name="Klenk H.-P."/>
        </authorList>
    </citation>
    <scope>NUCLEOTIDE SEQUENCE [LARGE SCALE GENOMIC DNA]</scope>
    <source>
        <strain evidence="7 8">DSM 45511</strain>
    </source>
</reference>
<dbReference type="Pfam" id="PF07690">
    <property type="entry name" value="MFS_1"/>
    <property type="match status" value="1"/>
</dbReference>
<evidence type="ECO:0000256" key="3">
    <source>
        <dbReference type="ARBA" id="ARBA00022989"/>
    </source>
</evidence>
<evidence type="ECO:0000313" key="8">
    <source>
        <dbReference type="Proteomes" id="UP000319818"/>
    </source>
</evidence>
<dbReference type="GO" id="GO:0022857">
    <property type="term" value="F:transmembrane transporter activity"/>
    <property type="evidence" value="ECO:0007669"/>
    <property type="project" value="InterPro"/>
</dbReference>
<dbReference type="RefSeq" id="WP_142103637.1">
    <property type="nucleotide sequence ID" value="NZ_VFPH01000002.1"/>
</dbReference>
<evidence type="ECO:0000256" key="1">
    <source>
        <dbReference type="ARBA" id="ARBA00004651"/>
    </source>
</evidence>
<feature type="transmembrane region" description="Helical" evidence="5">
    <location>
        <begin position="337"/>
        <end position="362"/>
    </location>
</feature>
<dbReference type="AlphaFoldDB" id="A0A543FSG9"/>
<feature type="transmembrane region" description="Helical" evidence="5">
    <location>
        <begin position="374"/>
        <end position="397"/>
    </location>
</feature>
<evidence type="ECO:0000256" key="5">
    <source>
        <dbReference type="SAM" id="Phobius"/>
    </source>
</evidence>
<organism evidence="7 8">
    <name type="scientific">Pseudonocardia cypriaca</name>
    <dbReference type="NCBI Taxonomy" id="882449"/>
    <lineage>
        <taxon>Bacteria</taxon>
        <taxon>Bacillati</taxon>
        <taxon>Actinomycetota</taxon>
        <taxon>Actinomycetes</taxon>
        <taxon>Pseudonocardiales</taxon>
        <taxon>Pseudonocardiaceae</taxon>
        <taxon>Pseudonocardia</taxon>
    </lineage>
</organism>
<feature type="transmembrane region" description="Helical" evidence="5">
    <location>
        <begin position="281"/>
        <end position="299"/>
    </location>
</feature>
<feature type="transmembrane region" description="Helical" evidence="5">
    <location>
        <begin position="409"/>
        <end position="429"/>
    </location>
</feature>
<accession>A0A543FSG9</accession>
<dbReference type="InterPro" id="IPR050382">
    <property type="entry name" value="MFS_Na/Anion_cotransporter"/>
</dbReference>
<evidence type="ECO:0000256" key="2">
    <source>
        <dbReference type="ARBA" id="ARBA00022692"/>
    </source>
</evidence>
<feature type="transmembrane region" description="Helical" evidence="5">
    <location>
        <begin position="118"/>
        <end position="140"/>
    </location>
</feature>
<keyword evidence="3 5" id="KW-1133">Transmembrane helix</keyword>
<keyword evidence="2 5" id="KW-0812">Transmembrane</keyword>
<protein>
    <submittedName>
        <fullName evidence="7">Sugar phosphate permease</fullName>
    </submittedName>
</protein>
<dbReference type="PANTHER" id="PTHR11662">
    <property type="entry name" value="SOLUTE CARRIER FAMILY 17"/>
    <property type="match status" value="1"/>
</dbReference>
<proteinExistence type="predicted"/>
<feature type="transmembrane region" description="Helical" evidence="5">
    <location>
        <begin position="67"/>
        <end position="87"/>
    </location>
</feature>
<dbReference type="InterPro" id="IPR011701">
    <property type="entry name" value="MFS"/>
</dbReference>
<dbReference type="InterPro" id="IPR036259">
    <property type="entry name" value="MFS_trans_sf"/>
</dbReference>
<name>A0A543FSG9_9PSEU</name>
<dbReference type="PANTHER" id="PTHR11662:SF450">
    <property type="entry name" value="BLR1003 PROTEIN"/>
    <property type="match status" value="1"/>
</dbReference>
<evidence type="ECO:0000313" key="7">
    <source>
        <dbReference type="EMBL" id="TQM36780.1"/>
    </source>
</evidence>
<dbReference type="SUPFAM" id="SSF103473">
    <property type="entry name" value="MFS general substrate transporter"/>
    <property type="match status" value="1"/>
</dbReference>
<evidence type="ECO:0000259" key="6">
    <source>
        <dbReference type="PROSITE" id="PS50850"/>
    </source>
</evidence>
<gene>
    <name evidence="7" type="ORF">FB388_3966</name>
</gene>
<dbReference type="GO" id="GO:0005886">
    <property type="term" value="C:plasma membrane"/>
    <property type="evidence" value="ECO:0007669"/>
    <property type="project" value="UniProtKB-SubCell"/>
</dbReference>